<dbReference type="Proteomes" id="UP000636579">
    <property type="component" value="Unassembled WGS sequence"/>
</dbReference>
<evidence type="ECO:0000256" key="1">
    <source>
        <dbReference type="ARBA" id="ARBA00023172"/>
    </source>
</evidence>
<evidence type="ECO:0000313" key="2">
    <source>
        <dbReference type="EMBL" id="MBE1513430.1"/>
    </source>
</evidence>
<reference evidence="2 3" key="1">
    <citation type="submission" date="2020-10" db="EMBL/GenBank/DDBJ databases">
        <title>Sequencing the genomes of 1000 actinobacteria strains.</title>
        <authorList>
            <person name="Klenk H.-P."/>
        </authorList>
    </citation>
    <scope>NUCLEOTIDE SEQUENCE [LARGE SCALE GENOMIC DNA]</scope>
    <source>
        <strain evidence="2 3">DSM 15474</strain>
    </source>
</reference>
<evidence type="ECO:0000313" key="3">
    <source>
        <dbReference type="Proteomes" id="UP000636579"/>
    </source>
</evidence>
<protein>
    <recommendedName>
        <fullName evidence="4">Tyr recombinase domain-containing protein</fullName>
    </recommendedName>
</protein>
<gene>
    <name evidence="2" type="ORF">H4W26_000185</name>
</gene>
<dbReference type="Gene3D" id="1.10.443.10">
    <property type="entry name" value="Intergrase catalytic core"/>
    <property type="match status" value="1"/>
</dbReference>
<organism evidence="2 3">
    <name type="scientific">Nesterenkonia halotolerans</name>
    <dbReference type="NCBI Taxonomy" id="225325"/>
    <lineage>
        <taxon>Bacteria</taxon>
        <taxon>Bacillati</taxon>
        <taxon>Actinomycetota</taxon>
        <taxon>Actinomycetes</taxon>
        <taxon>Micrococcales</taxon>
        <taxon>Micrococcaceae</taxon>
        <taxon>Nesterenkonia</taxon>
    </lineage>
</organism>
<sequence>MTLRLAAACAKTNQSRPYWIETKALNAVTLYRETERAHAVRIAQSAGRYEKAPEKLIIDSVDKRGIFAILHEDSGIINNINMGNLSPSDRLRLYVRGADGLSPAALWLNEDGMPRSKTTWYKSFNRANARVRKAGIENLSCNPHMLRHSFALRWYSVARLVWERKWAPEPASRAKDFREQFGDAWSFVQTMLGHSNVETTKQIYLQPFNALNVRLLLDYGRLSLDPDVLLEILDHDPRVRLLSHAERGYEL</sequence>
<dbReference type="EMBL" id="JADBEE010000001">
    <property type="protein sequence ID" value="MBE1513430.1"/>
    <property type="molecule type" value="Genomic_DNA"/>
</dbReference>
<keyword evidence="1" id="KW-0233">DNA recombination</keyword>
<accession>A0ABR9J3E3</accession>
<dbReference type="InterPro" id="IPR013762">
    <property type="entry name" value="Integrase-like_cat_sf"/>
</dbReference>
<proteinExistence type="predicted"/>
<dbReference type="InterPro" id="IPR011010">
    <property type="entry name" value="DNA_brk_join_enz"/>
</dbReference>
<keyword evidence="3" id="KW-1185">Reference proteome</keyword>
<evidence type="ECO:0008006" key="4">
    <source>
        <dbReference type="Google" id="ProtNLM"/>
    </source>
</evidence>
<dbReference type="SUPFAM" id="SSF56349">
    <property type="entry name" value="DNA breaking-rejoining enzymes"/>
    <property type="match status" value="1"/>
</dbReference>
<name>A0ABR9J3E3_9MICC</name>
<comment type="caution">
    <text evidence="2">The sequence shown here is derived from an EMBL/GenBank/DDBJ whole genome shotgun (WGS) entry which is preliminary data.</text>
</comment>